<protein>
    <submittedName>
        <fullName evidence="1">Uncharacterized protein</fullName>
    </submittedName>
</protein>
<accession>A0ABT1WIB3</accession>
<evidence type="ECO:0000313" key="1">
    <source>
        <dbReference type="EMBL" id="MCQ8897251.1"/>
    </source>
</evidence>
<organism evidence="1 2">
    <name type="scientific">Limnobacter humi</name>
    <dbReference type="NCBI Taxonomy" id="1778671"/>
    <lineage>
        <taxon>Bacteria</taxon>
        <taxon>Pseudomonadati</taxon>
        <taxon>Pseudomonadota</taxon>
        <taxon>Betaproteobacteria</taxon>
        <taxon>Burkholderiales</taxon>
        <taxon>Burkholderiaceae</taxon>
        <taxon>Limnobacter</taxon>
    </lineage>
</organism>
<keyword evidence="2" id="KW-1185">Reference proteome</keyword>
<gene>
    <name evidence="1" type="ORF">NQT62_12480</name>
</gene>
<reference evidence="1 2" key="1">
    <citation type="submission" date="2022-07" db="EMBL/GenBank/DDBJ databases">
        <authorList>
            <person name="Xamxidin M."/>
            <person name="Wu M."/>
        </authorList>
    </citation>
    <scope>NUCLEOTIDE SEQUENCE [LARGE SCALE GENOMIC DNA]</scope>
    <source>
        <strain evidence="1 2">NBRC 111650</strain>
    </source>
</reference>
<evidence type="ECO:0000313" key="2">
    <source>
        <dbReference type="Proteomes" id="UP001204142"/>
    </source>
</evidence>
<dbReference type="Proteomes" id="UP001204142">
    <property type="component" value="Unassembled WGS sequence"/>
</dbReference>
<comment type="caution">
    <text evidence="1">The sequence shown here is derived from an EMBL/GenBank/DDBJ whole genome shotgun (WGS) entry which is preliminary data.</text>
</comment>
<proteinExistence type="predicted"/>
<name>A0ABT1WIB3_9BURK</name>
<sequence length="78" mass="8731">MNEQPDSGFEGSIPHLYESLLVPMIFQPYAEDMASRVTAEQPLFVLEVAAGTGWLECSQKIHLGFCSAPRMVIMTWIN</sequence>
<dbReference type="EMBL" id="JANIGO010000004">
    <property type="protein sequence ID" value="MCQ8897251.1"/>
    <property type="molecule type" value="Genomic_DNA"/>
</dbReference>